<dbReference type="SUPFAM" id="SSF51735">
    <property type="entry name" value="NAD(P)-binding Rossmann-fold domains"/>
    <property type="match status" value="1"/>
</dbReference>
<dbReference type="InterPro" id="IPR029903">
    <property type="entry name" value="RmlD-like-bd"/>
</dbReference>
<protein>
    <recommendedName>
        <fullName evidence="1">RmlD-like substrate binding domain-containing protein</fullName>
    </recommendedName>
</protein>
<dbReference type="OrthoDB" id="6235964at2759"/>
<evidence type="ECO:0000313" key="3">
    <source>
        <dbReference type="Proteomes" id="UP000565441"/>
    </source>
</evidence>
<accession>A0A8H5HE49</accession>
<dbReference type="PANTHER" id="PTHR10491:SF4">
    <property type="entry name" value="METHIONINE ADENOSYLTRANSFERASE 2 SUBUNIT BETA"/>
    <property type="match status" value="1"/>
</dbReference>
<dbReference type="GO" id="GO:0048269">
    <property type="term" value="C:methionine adenosyltransferase complex"/>
    <property type="evidence" value="ECO:0007669"/>
    <property type="project" value="TreeGrafter"/>
</dbReference>
<feature type="domain" description="RmlD-like substrate binding" evidence="1">
    <location>
        <begin position="95"/>
        <end position="234"/>
    </location>
</feature>
<evidence type="ECO:0000313" key="2">
    <source>
        <dbReference type="EMBL" id="KAF5381345.1"/>
    </source>
</evidence>
<dbReference type="AlphaFoldDB" id="A0A8H5HE49"/>
<dbReference type="UniPathway" id="UPA00315">
    <property type="reaction ID" value="UER00080"/>
</dbReference>
<dbReference type="InterPro" id="IPR036291">
    <property type="entry name" value="NAD(P)-bd_dom_sf"/>
</dbReference>
<name>A0A8H5HE49_9AGAR</name>
<sequence>MRTMIRSLIKRRVFCPAVREALEKAHHEVLGLSHTRSGEGLVQLDLTKREDVERAFEDFRPNWVIHCAAERRPDVAEKVRYLVSAAVHLPFGSPDSFKRDPEGTRILNAQVPEHLASLSKKLKYTLVYISTDYVFDGTSPPYTPSSTPNPLQLYGQSKRDGELAVLGVAGASVIILRVPVLYGPAPRNSDSAINILLDVVQDQSGKTYKMDHYATRYPTNVLDIAQFLVRLSETGPALARTPNHYLTSATPPSFPSIFPQSLTHAAALGYKKPIPPILHYSAAEPFTKYEICLVYAKILGLPHGHIIPDAEPPSGPGATTRPRDCQLYTRETEDLRVGEEGDASLGVSLFEEWWSAYLKK</sequence>
<gene>
    <name evidence="2" type="ORF">D9615_008349</name>
</gene>
<dbReference type="Pfam" id="PF04321">
    <property type="entry name" value="RmlD_sub_bind"/>
    <property type="match status" value="2"/>
</dbReference>
<dbReference type="EMBL" id="JAACJP010000011">
    <property type="protein sequence ID" value="KAF5381345.1"/>
    <property type="molecule type" value="Genomic_DNA"/>
</dbReference>
<proteinExistence type="predicted"/>
<dbReference type="Proteomes" id="UP000565441">
    <property type="component" value="Unassembled WGS sequence"/>
</dbReference>
<reference evidence="2 3" key="1">
    <citation type="journal article" date="2020" name="ISME J.">
        <title>Uncovering the hidden diversity of litter-decomposition mechanisms in mushroom-forming fungi.</title>
        <authorList>
            <person name="Floudas D."/>
            <person name="Bentzer J."/>
            <person name="Ahren D."/>
            <person name="Johansson T."/>
            <person name="Persson P."/>
            <person name="Tunlid A."/>
        </authorList>
    </citation>
    <scope>NUCLEOTIDE SEQUENCE [LARGE SCALE GENOMIC DNA]</scope>
    <source>
        <strain evidence="2 3">CBS 661.87</strain>
    </source>
</reference>
<organism evidence="2 3">
    <name type="scientific">Tricholomella constricta</name>
    <dbReference type="NCBI Taxonomy" id="117010"/>
    <lineage>
        <taxon>Eukaryota</taxon>
        <taxon>Fungi</taxon>
        <taxon>Dikarya</taxon>
        <taxon>Basidiomycota</taxon>
        <taxon>Agaricomycotina</taxon>
        <taxon>Agaricomycetes</taxon>
        <taxon>Agaricomycetidae</taxon>
        <taxon>Agaricales</taxon>
        <taxon>Tricholomatineae</taxon>
        <taxon>Lyophyllaceae</taxon>
        <taxon>Tricholomella</taxon>
    </lineage>
</organism>
<feature type="domain" description="RmlD-like substrate binding" evidence="1">
    <location>
        <begin position="17"/>
        <end position="80"/>
    </location>
</feature>
<dbReference type="PANTHER" id="PTHR10491">
    <property type="entry name" value="DTDP-4-DEHYDRORHAMNOSE REDUCTASE"/>
    <property type="match status" value="1"/>
</dbReference>
<comment type="caution">
    <text evidence="2">The sequence shown here is derived from an EMBL/GenBank/DDBJ whole genome shotgun (WGS) entry which is preliminary data.</text>
</comment>
<dbReference type="GO" id="GO:0006556">
    <property type="term" value="P:S-adenosylmethionine biosynthetic process"/>
    <property type="evidence" value="ECO:0007669"/>
    <property type="project" value="UniProtKB-UniPathway"/>
</dbReference>
<dbReference type="CDD" id="cd05254">
    <property type="entry name" value="dTDP_HR_like_SDR_e"/>
    <property type="match status" value="1"/>
</dbReference>
<keyword evidence="3" id="KW-1185">Reference proteome</keyword>
<dbReference type="GO" id="GO:0048270">
    <property type="term" value="F:methionine adenosyltransferase regulator activity"/>
    <property type="evidence" value="ECO:0007669"/>
    <property type="project" value="TreeGrafter"/>
</dbReference>
<evidence type="ECO:0000259" key="1">
    <source>
        <dbReference type="Pfam" id="PF04321"/>
    </source>
</evidence>
<dbReference type="Gene3D" id="3.40.50.720">
    <property type="entry name" value="NAD(P)-binding Rossmann-like Domain"/>
    <property type="match status" value="1"/>
</dbReference>
<dbReference type="InterPro" id="IPR005913">
    <property type="entry name" value="dTDP_dehydrorham_reduct"/>
</dbReference>